<gene>
    <name evidence="3" type="ORF">GQ43DRAFT_443495</name>
</gene>
<protein>
    <submittedName>
        <fullName evidence="3">MAGE-domain-containing protein</fullName>
    </submittedName>
</protein>
<evidence type="ECO:0000313" key="3">
    <source>
        <dbReference type="EMBL" id="KAF2198285.1"/>
    </source>
</evidence>
<comment type="caution">
    <text evidence="3">The sequence shown here is derived from an EMBL/GenBank/DDBJ whole genome shotgun (WGS) entry which is preliminary data.</text>
</comment>
<feature type="region of interest" description="Disordered" evidence="1">
    <location>
        <begin position="1"/>
        <end position="49"/>
    </location>
</feature>
<organism evidence="3 4">
    <name type="scientific">Delitschia confertaspora ATCC 74209</name>
    <dbReference type="NCBI Taxonomy" id="1513339"/>
    <lineage>
        <taxon>Eukaryota</taxon>
        <taxon>Fungi</taxon>
        <taxon>Dikarya</taxon>
        <taxon>Ascomycota</taxon>
        <taxon>Pezizomycotina</taxon>
        <taxon>Dothideomycetes</taxon>
        <taxon>Pleosporomycetidae</taxon>
        <taxon>Pleosporales</taxon>
        <taxon>Delitschiaceae</taxon>
        <taxon>Delitschia</taxon>
    </lineage>
</organism>
<feature type="region of interest" description="Disordered" evidence="1">
    <location>
        <begin position="301"/>
        <end position="339"/>
    </location>
</feature>
<dbReference type="InterPro" id="IPR041899">
    <property type="entry name" value="MAGE_WH2"/>
</dbReference>
<dbReference type="EMBL" id="ML994156">
    <property type="protein sequence ID" value="KAF2198285.1"/>
    <property type="molecule type" value="Genomic_DNA"/>
</dbReference>
<keyword evidence="4" id="KW-1185">Reference proteome</keyword>
<evidence type="ECO:0000256" key="1">
    <source>
        <dbReference type="SAM" id="MobiDB-lite"/>
    </source>
</evidence>
<dbReference type="GO" id="GO:0005634">
    <property type="term" value="C:nucleus"/>
    <property type="evidence" value="ECO:0007669"/>
    <property type="project" value="TreeGrafter"/>
</dbReference>
<feature type="compositionally biased region" description="Polar residues" evidence="1">
    <location>
        <begin position="20"/>
        <end position="35"/>
    </location>
</feature>
<proteinExistence type="predicted"/>
<dbReference type="InterPro" id="IPR002190">
    <property type="entry name" value="MHD_dom"/>
</dbReference>
<dbReference type="PROSITE" id="PS50838">
    <property type="entry name" value="MAGE"/>
    <property type="match status" value="1"/>
</dbReference>
<evidence type="ECO:0000259" key="2">
    <source>
        <dbReference type="PROSITE" id="PS50838"/>
    </source>
</evidence>
<dbReference type="Proteomes" id="UP000799536">
    <property type="component" value="Unassembled WGS sequence"/>
</dbReference>
<dbReference type="InterPro" id="IPR041898">
    <property type="entry name" value="MAGE_WH1"/>
</dbReference>
<dbReference type="SMART" id="SM01373">
    <property type="entry name" value="MAGE"/>
    <property type="match status" value="1"/>
</dbReference>
<dbReference type="Gene3D" id="1.10.10.1210">
    <property type="entry name" value="MAGE homology domain, winged helix WH2 motif"/>
    <property type="match status" value="1"/>
</dbReference>
<dbReference type="PANTHER" id="PTHR11736">
    <property type="entry name" value="MELANOMA-ASSOCIATED ANTIGEN MAGE ANTIGEN"/>
    <property type="match status" value="1"/>
</dbReference>
<dbReference type="Pfam" id="PF01454">
    <property type="entry name" value="MAGE"/>
    <property type="match status" value="1"/>
</dbReference>
<dbReference type="GO" id="GO:0006281">
    <property type="term" value="P:DNA repair"/>
    <property type="evidence" value="ECO:0007669"/>
    <property type="project" value="TreeGrafter"/>
</dbReference>
<name>A0A9P4JFP0_9PLEO</name>
<dbReference type="PANTHER" id="PTHR11736:SF14">
    <property type="entry name" value="NSE3 HOMOLOG, SMC5-SMC6 COMPLEX COMPONENT"/>
    <property type="match status" value="1"/>
</dbReference>
<dbReference type="AlphaFoldDB" id="A0A9P4JFP0"/>
<sequence length="339" mass="37843">MPLTRKRRAPADEVDEEGGTTISSTQHRSRPSNADQDADYGEESHTAASGSFEQLSKSLVRYALACEYARIPIKRQDINHKILRTHARSFKDIFNTAQYQLQDTFGMQMEELPNREKVTVKQRRGRYVFSTPRCISNFCITAAAISETQTKGSNQWVLKNILPDRYRIPEIIAPPRIPTSEVESAYVGLYTMIISLIALSGGTLPEAKLERFLKRVNADQSTPVDKTDKLLARMTKEGYIVKVKDQSSSTAEELIDYMVGPRGKVEVGDEGVAGLVRAVYGKGTVPDLEKRIERSLGISERRVLSTQTQPTVVNGDGAPANRAPGRPRRQQNEAESEEE</sequence>
<feature type="compositionally biased region" description="Low complexity" evidence="1">
    <location>
        <begin position="314"/>
        <end position="324"/>
    </location>
</feature>
<dbReference type="OrthoDB" id="205198at2759"/>
<dbReference type="Gene3D" id="1.10.10.1200">
    <property type="entry name" value="MAGE homology domain, winged helix WH1 motif"/>
    <property type="match status" value="1"/>
</dbReference>
<dbReference type="InterPro" id="IPR037445">
    <property type="entry name" value="MAGE"/>
</dbReference>
<evidence type="ECO:0000313" key="4">
    <source>
        <dbReference type="Proteomes" id="UP000799536"/>
    </source>
</evidence>
<feature type="domain" description="MAGE" evidence="2">
    <location>
        <begin position="52"/>
        <end position="112"/>
    </location>
</feature>
<accession>A0A9P4JFP0</accession>
<reference evidence="3" key="1">
    <citation type="journal article" date="2020" name="Stud. Mycol.">
        <title>101 Dothideomycetes genomes: a test case for predicting lifestyles and emergence of pathogens.</title>
        <authorList>
            <person name="Haridas S."/>
            <person name="Albert R."/>
            <person name="Binder M."/>
            <person name="Bloem J."/>
            <person name="Labutti K."/>
            <person name="Salamov A."/>
            <person name="Andreopoulos B."/>
            <person name="Baker S."/>
            <person name="Barry K."/>
            <person name="Bills G."/>
            <person name="Bluhm B."/>
            <person name="Cannon C."/>
            <person name="Castanera R."/>
            <person name="Culley D."/>
            <person name="Daum C."/>
            <person name="Ezra D."/>
            <person name="Gonzalez J."/>
            <person name="Henrissat B."/>
            <person name="Kuo A."/>
            <person name="Liang C."/>
            <person name="Lipzen A."/>
            <person name="Lutzoni F."/>
            <person name="Magnuson J."/>
            <person name="Mondo S."/>
            <person name="Nolan M."/>
            <person name="Ohm R."/>
            <person name="Pangilinan J."/>
            <person name="Park H.-J."/>
            <person name="Ramirez L."/>
            <person name="Alfaro M."/>
            <person name="Sun H."/>
            <person name="Tritt A."/>
            <person name="Yoshinaga Y."/>
            <person name="Zwiers L.-H."/>
            <person name="Turgeon B."/>
            <person name="Goodwin S."/>
            <person name="Spatafora J."/>
            <person name="Crous P."/>
            <person name="Grigoriev I."/>
        </authorList>
    </citation>
    <scope>NUCLEOTIDE SEQUENCE</scope>
    <source>
        <strain evidence="3">ATCC 74209</strain>
    </source>
</reference>